<reference evidence="1 2" key="1">
    <citation type="journal article" date="2020" name="Elife">
        <title>Loss of centromere function drives karyotype evolution in closely related Malassezia species.</title>
        <authorList>
            <person name="Sankaranarayanan S.R."/>
            <person name="Ianiri G."/>
            <person name="Coelho M.A."/>
            <person name="Reza M.H."/>
            <person name="Thimmappa B.C."/>
            <person name="Ganguly P."/>
            <person name="Vadnala R.N."/>
            <person name="Sun S."/>
            <person name="Siddharthan R."/>
            <person name="Tellgren-Roth C."/>
            <person name="Dawson T.L."/>
            <person name="Heitman J."/>
            <person name="Sanyal K."/>
        </authorList>
    </citation>
    <scope>NUCLEOTIDE SEQUENCE [LARGE SCALE GENOMIC DNA]</scope>
    <source>
        <strain evidence="1">CBS14141</strain>
    </source>
</reference>
<evidence type="ECO:0000313" key="1">
    <source>
        <dbReference type="EMBL" id="WFD49558.1"/>
    </source>
</evidence>
<gene>
    <name evidence="1" type="ORF">GLX27_004241</name>
</gene>
<dbReference type="EMBL" id="CP046238">
    <property type="protein sequence ID" value="WFD49558.1"/>
    <property type="molecule type" value="Genomic_DNA"/>
</dbReference>
<accession>A0ABY8EVC4</accession>
<organism evidence="1 2">
    <name type="scientific">Malassezia furfur</name>
    <name type="common">Pityriasis versicolor infection agent</name>
    <name type="synonym">Pityrosporum furfur</name>
    <dbReference type="NCBI Taxonomy" id="55194"/>
    <lineage>
        <taxon>Eukaryota</taxon>
        <taxon>Fungi</taxon>
        <taxon>Dikarya</taxon>
        <taxon>Basidiomycota</taxon>
        <taxon>Ustilaginomycotina</taxon>
        <taxon>Malasseziomycetes</taxon>
        <taxon>Malasseziales</taxon>
        <taxon>Malasseziaceae</taxon>
        <taxon>Malassezia</taxon>
    </lineage>
</organism>
<name>A0ABY8EVC4_MALFU</name>
<sequence length="195" mass="20855">MGSDAGSLASEATLALLPRTDPHTQRMLYTVLGQPAVFLSRDFKQSLWQSELQGIEYAITAPDDTRVGTIVHRGRAHMYADVLSADGLPLAKFDLRHGGSQGFVRILGYGSSTKNGVSTGAVPVRMVGEIKADLFSFRSKYNVFCAGPTGASEPFGRLTVKAAGTNLHIVDDQKNKLASIQSVPFAYVLAATHTA</sequence>
<keyword evidence="2" id="KW-1185">Reference proteome</keyword>
<protein>
    <submittedName>
        <fullName evidence="1">Uncharacterized protein</fullName>
    </submittedName>
</protein>
<proteinExistence type="predicted"/>
<dbReference type="Proteomes" id="UP000818624">
    <property type="component" value="Chromosome 5"/>
</dbReference>
<evidence type="ECO:0000313" key="2">
    <source>
        <dbReference type="Proteomes" id="UP000818624"/>
    </source>
</evidence>